<evidence type="ECO:0000313" key="2">
    <source>
        <dbReference type="EMBL" id="VFA86473.1"/>
    </source>
</evidence>
<evidence type="ECO:0000259" key="1">
    <source>
        <dbReference type="PROSITE" id="PS50943"/>
    </source>
</evidence>
<dbReference type="SMART" id="SM00530">
    <property type="entry name" value="HTH_XRE"/>
    <property type="match status" value="1"/>
</dbReference>
<accession>A0A449GL84</accession>
<dbReference type="PROSITE" id="PS50943">
    <property type="entry name" value="HTH_CROC1"/>
    <property type="match status" value="1"/>
</dbReference>
<organism evidence="2">
    <name type="scientific">Nocardia farcinica</name>
    <dbReference type="NCBI Taxonomy" id="37329"/>
    <lineage>
        <taxon>Bacteria</taxon>
        <taxon>Bacillati</taxon>
        <taxon>Actinomycetota</taxon>
        <taxon>Actinomycetes</taxon>
        <taxon>Mycobacteriales</taxon>
        <taxon>Nocardiaceae</taxon>
        <taxon>Nocardia</taxon>
    </lineage>
</organism>
<dbReference type="InterPro" id="IPR043917">
    <property type="entry name" value="DUF5753"/>
</dbReference>
<gene>
    <name evidence="2" type="ORF">NCTC1935_04328</name>
</gene>
<name>A0A449GL84_NOCFR</name>
<dbReference type="Pfam" id="PF13560">
    <property type="entry name" value="HTH_31"/>
    <property type="match status" value="1"/>
</dbReference>
<dbReference type="InterPro" id="IPR010982">
    <property type="entry name" value="Lambda_DNA-bd_dom_sf"/>
</dbReference>
<dbReference type="AlphaFoldDB" id="A0A449GL84"/>
<dbReference type="CDD" id="cd00093">
    <property type="entry name" value="HTH_XRE"/>
    <property type="match status" value="1"/>
</dbReference>
<reference evidence="2" key="1">
    <citation type="submission" date="2019-02" db="EMBL/GenBank/DDBJ databases">
        <authorList>
            <consortium name="Pathogen Informatics"/>
        </authorList>
    </citation>
    <scope>NUCLEOTIDE SEQUENCE</scope>
    <source>
        <strain evidence="2">3012STDY6733949</strain>
    </source>
</reference>
<dbReference type="GO" id="GO:0003677">
    <property type="term" value="F:DNA binding"/>
    <property type="evidence" value="ECO:0007669"/>
    <property type="project" value="InterPro"/>
</dbReference>
<proteinExistence type="predicted"/>
<dbReference type="Pfam" id="PF19054">
    <property type="entry name" value="DUF5753"/>
    <property type="match status" value="1"/>
</dbReference>
<dbReference type="SUPFAM" id="SSF47413">
    <property type="entry name" value="lambda repressor-like DNA-binding domains"/>
    <property type="match status" value="1"/>
</dbReference>
<dbReference type="RefSeq" id="WP_137353814.1">
    <property type="nucleotide sequence ID" value="NZ_CAACYE020000001.1"/>
</dbReference>
<dbReference type="EMBL" id="CAACYE010000005">
    <property type="protein sequence ID" value="VFA86473.1"/>
    <property type="molecule type" value="Genomic_DNA"/>
</dbReference>
<feature type="domain" description="HTH cro/C1-type" evidence="1">
    <location>
        <begin position="17"/>
        <end position="72"/>
    </location>
</feature>
<protein>
    <submittedName>
        <fullName evidence="2">Transcriptional regulator, y4mF family</fullName>
    </submittedName>
</protein>
<dbReference type="Gene3D" id="1.10.260.40">
    <property type="entry name" value="lambda repressor-like DNA-binding domains"/>
    <property type="match status" value="1"/>
</dbReference>
<dbReference type="InterPro" id="IPR001387">
    <property type="entry name" value="Cro/C1-type_HTH"/>
</dbReference>
<sequence>MADDDSTLPRRQLGRLLHRYRDEVGLSLAQAARLVDIGTTTLHRLEKGQANKVRLGVVQQLCEIYERAPEEIAAARYLASQGAVKSWYVEYGELTGSDFDNYVVLESAARRLISYHELVPGLLQTADYARSVLRYHYLDRGETVIERLVELRLQRQIRVKRKALPIELDVLVHQSALHRVVGSRRVMANQLRHLADASTLPNVTLRVVPFSAGIPMGVLPGGFVILEFGCDRKGRLIEPSVVFVEGVLTAGIFLEKDTDVDRYRAISAGLHKAALDEAGSRTLLRRMAKEYLA</sequence>